<evidence type="ECO:0000313" key="2">
    <source>
        <dbReference type="EMBL" id="CAF4436143.1"/>
    </source>
</evidence>
<protein>
    <submittedName>
        <fullName evidence="1">Uncharacterized protein</fullName>
    </submittedName>
</protein>
<keyword evidence="3" id="KW-1185">Reference proteome</keyword>
<proteinExistence type="predicted"/>
<organism evidence="1 3">
    <name type="scientific">Didymodactylos carnosus</name>
    <dbReference type="NCBI Taxonomy" id="1234261"/>
    <lineage>
        <taxon>Eukaryota</taxon>
        <taxon>Metazoa</taxon>
        <taxon>Spiralia</taxon>
        <taxon>Gnathifera</taxon>
        <taxon>Rotifera</taxon>
        <taxon>Eurotatoria</taxon>
        <taxon>Bdelloidea</taxon>
        <taxon>Philodinida</taxon>
        <taxon>Philodinidae</taxon>
        <taxon>Didymodactylos</taxon>
    </lineage>
</organism>
<dbReference type="EMBL" id="CAJOBC010095905">
    <property type="protein sequence ID" value="CAF4436143.1"/>
    <property type="molecule type" value="Genomic_DNA"/>
</dbReference>
<dbReference type="Proteomes" id="UP000663829">
    <property type="component" value="Unassembled WGS sequence"/>
</dbReference>
<feature type="non-terminal residue" evidence="1">
    <location>
        <position position="1"/>
    </location>
</feature>
<reference evidence="1" key="1">
    <citation type="submission" date="2021-02" db="EMBL/GenBank/DDBJ databases">
        <authorList>
            <person name="Nowell W R."/>
        </authorList>
    </citation>
    <scope>NUCLEOTIDE SEQUENCE</scope>
</reference>
<sequence>MESTEKDVKARIALAWVAFRKLQSILRSPKPTVKFKIRLFNAATRPMMMMMTCAQDTNKFIVDTIIGRMQKRAREETATIPKIYSQEIVKAKVENPGLPTGSLFPTLSNIDASLYRRRAINYPKLPTTINEISL</sequence>
<gene>
    <name evidence="1" type="ORF">GPM918_LOCUS40490</name>
    <name evidence="2" type="ORF">SRO942_LOCUS41438</name>
</gene>
<dbReference type="AlphaFoldDB" id="A0A815YM73"/>
<accession>A0A815YM73</accession>
<name>A0A815YM73_9BILA</name>
<evidence type="ECO:0000313" key="3">
    <source>
        <dbReference type="Proteomes" id="UP000663829"/>
    </source>
</evidence>
<dbReference type="Proteomes" id="UP000681722">
    <property type="component" value="Unassembled WGS sequence"/>
</dbReference>
<evidence type="ECO:0000313" key="1">
    <source>
        <dbReference type="EMBL" id="CAF1572429.1"/>
    </source>
</evidence>
<dbReference type="EMBL" id="CAJNOQ010030063">
    <property type="protein sequence ID" value="CAF1572429.1"/>
    <property type="molecule type" value="Genomic_DNA"/>
</dbReference>
<dbReference type="OrthoDB" id="6123743at2759"/>
<comment type="caution">
    <text evidence="1">The sequence shown here is derived from an EMBL/GenBank/DDBJ whole genome shotgun (WGS) entry which is preliminary data.</text>
</comment>